<dbReference type="Proteomes" id="UP000000602">
    <property type="component" value="Chromosome"/>
</dbReference>
<keyword evidence="3" id="KW-0677">Repeat</keyword>
<evidence type="ECO:0008006" key="9">
    <source>
        <dbReference type="Google" id="ProtNLM"/>
    </source>
</evidence>
<gene>
    <name evidence="7" type="ordered locus">DP1098</name>
</gene>
<evidence type="ECO:0000313" key="8">
    <source>
        <dbReference type="Proteomes" id="UP000000602"/>
    </source>
</evidence>
<feature type="compositionally biased region" description="Basic and acidic residues" evidence="6">
    <location>
        <begin position="28"/>
        <end position="37"/>
    </location>
</feature>
<dbReference type="KEGG" id="dps:DP1098"/>
<evidence type="ECO:0000313" key="7">
    <source>
        <dbReference type="EMBL" id="CAG35827.1"/>
    </source>
</evidence>
<sequence>MPPFVKERRMSNLQSLESIMPMADAPVQEEKKKKPLEPVEQEYEEGKKFLANGNTAQAAVAFHNVLLAREEEGNETGVANACNQLGNVCMAREEYLQAREHFQRAWKICDKLFDQMSLMSLNRQFLAIHRALKEYDEAINMTLDIFDIYSENRDPHGSVDVLEELADIYQDAGKVSKAADTYRTIASIHKNYKHNKIAAGFVEKAEELDKSAQ</sequence>
<proteinExistence type="inferred from homology"/>
<dbReference type="PANTHER" id="PTHR46630:SF1">
    <property type="entry name" value="TETRATRICOPEPTIDE REPEAT PROTEIN 29"/>
    <property type="match status" value="1"/>
</dbReference>
<protein>
    <recommendedName>
        <fullName evidence="9">Tetratricopeptide repeat protein</fullName>
    </recommendedName>
</protein>
<dbReference type="PANTHER" id="PTHR46630">
    <property type="entry name" value="TETRATRICOPEPTIDE REPEAT PROTEIN 29"/>
    <property type="match status" value="1"/>
</dbReference>
<dbReference type="Gene3D" id="1.25.40.10">
    <property type="entry name" value="Tetratricopeptide repeat domain"/>
    <property type="match status" value="2"/>
</dbReference>
<keyword evidence="2" id="KW-0963">Cytoplasm</keyword>
<dbReference type="SMART" id="SM00028">
    <property type="entry name" value="TPR"/>
    <property type="match status" value="3"/>
</dbReference>
<feature type="region of interest" description="Disordered" evidence="6">
    <location>
        <begin position="15"/>
        <end position="37"/>
    </location>
</feature>
<dbReference type="STRING" id="177439.DP1098"/>
<dbReference type="SUPFAM" id="SSF48452">
    <property type="entry name" value="TPR-like"/>
    <property type="match status" value="1"/>
</dbReference>
<evidence type="ECO:0000256" key="4">
    <source>
        <dbReference type="ARBA" id="ARBA00022803"/>
    </source>
</evidence>
<dbReference type="InterPro" id="IPR051476">
    <property type="entry name" value="Bac_ResReg_Asp_Phosphatase"/>
</dbReference>
<reference evidence="8" key="1">
    <citation type="journal article" date="2004" name="Environ. Microbiol.">
        <title>The genome of Desulfotalea psychrophila, a sulfate-reducing bacterium from permanently cold Arctic sediments.</title>
        <authorList>
            <person name="Rabus R."/>
            <person name="Ruepp A."/>
            <person name="Frickey T."/>
            <person name="Rattei T."/>
            <person name="Fartmann B."/>
            <person name="Stark M."/>
            <person name="Bauer M."/>
            <person name="Zibat A."/>
            <person name="Lombardot T."/>
            <person name="Becker I."/>
            <person name="Amann J."/>
            <person name="Gellner K."/>
            <person name="Teeling H."/>
            <person name="Leuschner W.D."/>
            <person name="Gloeckner F.-O."/>
            <person name="Lupas A.N."/>
            <person name="Amann R."/>
            <person name="Klenk H.-P."/>
        </authorList>
    </citation>
    <scope>NUCLEOTIDE SEQUENCE [LARGE SCALE GENOMIC DNA]</scope>
    <source>
        <strain evidence="8">DSM 12343 / LSv54</strain>
    </source>
</reference>
<accession>Q6AP97</accession>
<comment type="similarity">
    <text evidence="5">Belongs to the Rap family.</text>
</comment>
<dbReference type="InterPro" id="IPR019734">
    <property type="entry name" value="TPR_rpt"/>
</dbReference>
<dbReference type="HOGENOM" id="CLU_1358615_0_0_7"/>
<dbReference type="eggNOG" id="COG0457">
    <property type="taxonomic scope" value="Bacteria"/>
</dbReference>
<dbReference type="AlphaFoldDB" id="Q6AP97"/>
<dbReference type="InterPro" id="IPR011990">
    <property type="entry name" value="TPR-like_helical_dom_sf"/>
</dbReference>
<keyword evidence="4" id="KW-0802">TPR repeat</keyword>
<organism evidence="7 8">
    <name type="scientific">Desulfotalea psychrophila (strain LSv54 / DSM 12343)</name>
    <dbReference type="NCBI Taxonomy" id="177439"/>
    <lineage>
        <taxon>Bacteria</taxon>
        <taxon>Pseudomonadati</taxon>
        <taxon>Thermodesulfobacteriota</taxon>
        <taxon>Desulfobulbia</taxon>
        <taxon>Desulfobulbales</taxon>
        <taxon>Desulfocapsaceae</taxon>
        <taxon>Desulfotalea</taxon>
    </lineage>
</organism>
<name>Q6AP97_DESPS</name>
<keyword evidence="8" id="KW-1185">Reference proteome</keyword>
<evidence type="ECO:0000256" key="2">
    <source>
        <dbReference type="ARBA" id="ARBA00022490"/>
    </source>
</evidence>
<evidence type="ECO:0000256" key="5">
    <source>
        <dbReference type="ARBA" id="ARBA00038253"/>
    </source>
</evidence>
<evidence type="ECO:0000256" key="1">
    <source>
        <dbReference type="ARBA" id="ARBA00004496"/>
    </source>
</evidence>
<comment type="subcellular location">
    <subcellularLocation>
        <location evidence="1">Cytoplasm</location>
    </subcellularLocation>
</comment>
<evidence type="ECO:0000256" key="6">
    <source>
        <dbReference type="SAM" id="MobiDB-lite"/>
    </source>
</evidence>
<dbReference type="EMBL" id="CR522870">
    <property type="protein sequence ID" value="CAG35827.1"/>
    <property type="molecule type" value="Genomic_DNA"/>
</dbReference>
<dbReference type="GO" id="GO:0005737">
    <property type="term" value="C:cytoplasm"/>
    <property type="evidence" value="ECO:0007669"/>
    <property type="project" value="UniProtKB-SubCell"/>
</dbReference>
<evidence type="ECO:0000256" key="3">
    <source>
        <dbReference type="ARBA" id="ARBA00022737"/>
    </source>
</evidence>